<name>A0A1R2C149_9CILI</name>
<dbReference type="GO" id="GO:0008017">
    <property type="term" value="F:microtubule binding"/>
    <property type="evidence" value="ECO:0007669"/>
    <property type="project" value="InterPro"/>
</dbReference>
<feature type="domain" description="GAR" evidence="5">
    <location>
        <begin position="1612"/>
        <end position="1684"/>
    </location>
</feature>
<dbReference type="EMBL" id="MPUH01000331">
    <property type="protein sequence ID" value="OMJ82689.1"/>
    <property type="molecule type" value="Genomic_DNA"/>
</dbReference>
<reference evidence="6 7" key="1">
    <citation type="submission" date="2016-11" db="EMBL/GenBank/DDBJ databases">
        <title>The macronuclear genome of Stentor coeruleus: a giant cell with tiny introns.</title>
        <authorList>
            <person name="Slabodnick M."/>
            <person name="Ruby J.G."/>
            <person name="Reiff S.B."/>
            <person name="Swart E.C."/>
            <person name="Gosai S."/>
            <person name="Prabakaran S."/>
            <person name="Witkowska E."/>
            <person name="Larue G.E."/>
            <person name="Fisher S."/>
            <person name="Freeman R.M."/>
            <person name="Gunawardena J."/>
            <person name="Chu W."/>
            <person name="Stover N.A."/>
            <person name="Gregory B.D."/>
            <person name="Nowacki M."/>
            <person name="Derisi J."/>
            <person name="Roy S.W."/>
            <person name="Marshall W.F."/>
            <person name="Sood P."/>
        </authorList>
    </citation>
    <scope>NUCLEOTIDE SEQUENCE [LARGE SCALE GENOMIC DNA]</scope>
    <source>
        <strain evidence="6">WM001</strain>
    </source>
</reference>
<dbReference type="Gene3D" id="3.30.920.20">
    <property type="entry name" value="Gas2-like domain"/>
    <property type="match status" value="1"/>
</dbReference>
<evidence type="ECO:0000256" key="1">
    <source>
        <dbReference type="ARBA" id="ARBA00004245"/>
    </source>
</evidence>
<feature type="coiled-coil region" evidence="4">
    <location>
        <begin position="1026"/>
        <end position="1140"/>
    </location>
</feature>
<dbReference type="Proteomes" id="UP000187209">
    <property type="component" value="Unassembled WGS sequence"/>
</dbReference>
<feature type="coiled-coil region" evidence="4">
    <location>
        <begin position="1579"/>
        <end position="1606"/>
    </location>
</feature>
<organism evidence="6 7">
    <name type="scientific">Stentor coeruleus</name>
    <dbReference type="NCBI Taxonomy" id="5963"/>
    <lineage>
        <taxon>Eukaryota</taxon>
        <taxon>Sar</taxon>
        <taxon>Alveolata</taxon>
        <taxon>Ciliophora</taxon>
        <taxon>Postciliodesmatophora</taxon>
        <taxon>Heterotrichea</taxon>
        <taxon>Heterotrichida</taxon>
        <taxon>Stentoridae</taxon>
        <taxon>Stentor</taxon>
    </lineage>
</organism>
<dbReference type="InterPro" id="IPR003108">
    <property type="entry name" value="GAR_dom"/>
</dbReference>
<proteinExistence type="predicted"/>
<evidence type="ECO:0000313" key="6">
    <source>
        <dbReference type="EMBL" id="OMJ82689.1"/>
    </source>
</evidence>
<dbReference type="InterPro" id="IPR036534">
    <property type="entry name" value="GAR_dom_sf"/>
</dbReference>
<sequence length="1740" mass="201696">MFEFQILRYEGDADYEEFIVELNGQELCVQYDSILIPQEGLITLKFKTKGSVSGVSFSTDFLSKISTQYLPIYSPPQEIQGVDGLVDEPRILLTNQKNDEDFEEIFSSLSFDLYQKYIDTKKIHGKEKTDLQAKIQLLEIDVLKATNEATLQKSLKIDKQEELEISEHRKNIIKSNMEFLVQDMESQITVLESSLEKNSNTLYQVHNINKNLINEFENQLEKYQSIEISVSESTEALINHIQALKSQIVSQEKHIKSIETEKEMLKQSLTIEKLRINAKNCIGDFYSVFQKQMLSDLKVQILRSNEKISELESNLSLSQCRQQASEEKYHSSLLEKETFIIKLSSELKKAQENAQIIKTLFEEKTENYEDTIEMTNKELEKMRLENSQLKDKGYDLREAFKKAQERNGDLISQLDEKKSLLISSQKACLELEENFAEAKEKVFGLSYQLEEARNQCSQWQKACCSLQESLRKSQDENMELGEHLEKTKDLHGQMSKNCSTLQEIVKRTQERNSELVQENESVRNSYTKSQNMSFELQESLKNTKEQHRELVLELEDNKNMLEKLRNDNQDLSEKLRNELEMRSFVEKNIDDMKIKYIESQENKKNLEETLRESERKMKESEEKIVLMMSEIEDIKRILEIKIKENYKNVEEKENLCEKNAHMSSEIRTLNEKNLELEEKITKAEEKILEISSEIENKEGFLYQLKEKCQELTEKLFKAESNNKEIIQELEKAKDLNSESESHCNDLEASLKISEDHNLKVTQELETIKTLLSQSENQNEKLENLLKASTQTSLDLSQNLETIKSQYSTCQNTCHTLQQSLQKSQEKNTQLIENLEMTKNSLSDSQSKCQNLQENLSSLLNKNTTLAQELEKTKTHHSQSYSTLQDCNKQLTQELEDSSSQISQLQKANLSFQENIKKSQDTIKDLTHDLETLKNINLQTEKKNEDLQESLKNAKEKTLDLQKHLHESQDQNSHSQNICIKLQELLKISQEKISDLEETLKAYVPKETLDQNQQSYEKKLSIQENYNKILETNCEQLRMTVEELEETLKNSVAKEQINKTEKLYEEKIGALETHIRVLQFNAEKLQTELADAVKNLMETKSNFDIERMQITRELDKLGKEKQRLEDKNSEYAQKIEGQNMSIAEFELRIRHGEELLTQNKIEYDGQISELKNLKAATDEDLKFERQKNSELRIKVQKDSIEARLKQEALQEQLNETAIALATSQENCEVYQEKISGFIGKIKDLESQLKNSVQKDKHKKKIEDFEEKTLRLEAENSSKSQELEVIKAKFDELEKALIENSQDFLKEKSRLVTHLDENKESLEKSQSHCEELISRLEKAHEKILALENIIENSVPKDHFNTICVGYEEKISLLDLSVGKLFTESEMQKSHISELEEVLLSKTNSFELSLAEISQKAQQTAEDLELQIIQVADFKDKNHSLNLLSSHLTNKAQKYFSDLQDALLNLKESQAQYQNIIKAYHTFSVSSETKTEKLNQKLTQVNDKNSKLQNAYLDTVDSLTSALETINKQKLDLENTRNLKNDFINQVEYLTKECEDNSKIFIDMSSRNKSLEEAVGILRESLQNKCQIIESLEENIKTMKNEKKTHAKFLSILSSHNPADPETVDKMLNAYLISKNTPNNFVKISDGVYSHKNKKVCVCIRNGSLVIRVGGGYMFIDEFLKQYGEESPEMMNHTLQKSVELKKNGLENSAEECYYDFSNPINGLSNSLHIAKNSCKTPIKRFS</sequence>
<comment type="caution">
    <text evidence="6">The sequence shown here is derived from an EMBL/GenBank/DDBJ whole genome shotgun (WGS) entry which is preliminary data.</text>
</comment>
<accession>A0A1R2C149</accession>
<keyword evidence="3" id="KW-0206">Cytoskeleton</keyword>
<keyword evidence="7" id="KW-1185">Reference proteome</keyword>
<protein>
    <recommendedName>
        <fullName evidence="5">GAR domain-containing protein</fullName>
    </recommendedName>
</protein>
<feature type="coiled-coil region" evidence="4">
    <location>
        <begin position="347"/>
        <end position="392"/>
    </location>
</feature>
<keyword evidence="2" id="KW-0963">Cytoplasm</keyword>
<feature type="coiled-coil region" evidence="4">
    <location>
        <begin position="498"/>
        <end position="998"/>
    </location>
</feature>
<feature type="coiled-coil region" evidence="4">
    <location>
        <begin position="1253"/>
        <end position="1347"/>
    </location>
</feature>
<comment type="subcellular location">
    <subcellularLocation>
        <location evidence="1">Cytoplasm</location>
        <location evidence="1">Cytoskeleton</location>
    </subcellularLocation>
</comment>
<evidence type="ECO:0000256" key="4">
    <source>
        <dbReference type="SAM" id="Coils"/>
    </source>
</evidence>
<dbReference type="SUPFAM" id="SSF57997">
    <property type="entry name" value="Tropomyosin"/>
    <property type="match status" value="1"/>
</dbReference>
<keyword evidence="4" id="KW-0175">Coiled coil</keyword>
<evidence type="ECO:0000256" key="2">
    <source>
        <dbReference type="ARBA" id="ARBA00022490"/>
    </source>
</evidence>
<gene>
    <name evidence="6" type="ORF">SteCoe_16561</name>
</gene>
<dbReference type="PROSITE" id="PS51460">
    <property type="entry name" value="GAR"/>
    <property type="match status" value="1"/>
</dbReference>
<dbReference type="SUPFAM" id="SSF143575">
    <property type="entry name" value="GAS2 domain-like"/>
    <property type="match status" value="1"/>
</dbReference>
<evidence type="ECO:0000259" key="5">
    <source>
        <dbReference type="PROSITE" id="PS51460"/>
    </source>
</evidence>
<evidence type="ECO:0000256" key="3">
    <source>
        <dbReference type="ARBA" id="ARBA00023212"/>
    </source>
</evidence>
<feature type="coiled-coil region" evidence="4">
    <location>
        <begin position="1456"/>
        <end position="1533"/>
    </location>
</feature>
<evidence type="ECO:0000313" key="7">
    <source>
        <dbReference type="Proteomes" id="UP000187209"/>
    </source>
</evidence>
<dbReference type="GO" id="GO:0005856">
    <property type="term" value="C:cytoskeleton"/>
    <property type="evidence" value="ECO:0007669"/>
    <property type="project" value="UniProtKB-SubCell"/>
</dbReference>